<dbReference type="PANTHER" id="PTHR10340">
    <property type="entry name" value="SPHINGOMYELIN PHOSPHODIESTERASE"/>
    <property type="match status" value="1"/>
</dbReference>
<keyword evidence="1" id="KW-0378">Hydrolase</keyword>
<feature type="binding site" evidence="4">
    <location>
        <position position="419"/>
    </location>
    <ligand>
        <name>Zn(2+)</name>
        <dbReference type="ChEBI" id="CHEBI:29105"/>
        <label>2</label>
    </ligand>
</feature>
<dbReference type="GO" id="GO:0016020">
    <property type="term" value="C:membrane"/>
    <property type="evidence" value="ECO:0007669"/>
    <property type="project" value="GOC"/>
</dbReference>
<dbReference type="InterPro" id="IPR029052">
    <property type="entry name" value="Metallo-depent_PP-like"/>
</dbReference>
<protein>
    <recommendedName>
        <fullName evidence="7">Saposin B-type domain-containing protein</fullName>
    </recommendedName>
</protein>
<dbReference type="InterPro" id="IPR004843">
    <property type="entry name" value="Calcineurin-like_PHP"/>
</dbReference>
<dbReference type="GO" id="GO:0006685">
    <property type="term" value="P:sphingomyelin catabolic process"/>
    <property type="evidence" value="ECO:0007669"/>
    <property type="project" value="InterPro"/>
</dbReference>
<dbReference type="Pfam" id="PF00149">
    <property type="entry name" value="Metallophos"/>
    <property type="match status" value="1"/>
</dbReference>
<dbReference type="EMBL" id="NCSJ02000047">
    <property type="protein sequence ID" value="RFU32817.1"/>
    <property type="molecule type" value="Genomic_DNA"/>
</dbReference>
<feature type="binding site" evidence="4">
    <location>
        <position position="421"/>
    </location>
    <ligand>
        <name>Zn(2+)</name>
        <dbReference type="ChEBI" id="CHEBI:29105"/>
        <label>1</label>
    </ligand>
</feature>
<feature type="signal peptide" evidence="6">
    <location>
        <begin position="1"/>
        <end position="19"/>
    </location>
</feature>
<evidence type="ECO:0000256" key="5">
    <source>
        <dbReference type="PIRSR" id="PIRSR000948-2"/>
    </source>
</evidence>
<feature type="disulfide bond" evidence="5">
    <location>
        <begin position="552"/>
        <end position="556"/>
    </location>
</feature>
<gene>
    <name evidence="8" type="ORF">B7463_g3493</name>
</gene>
<keyword evidence="6" id="KW-0732">Signal</keyword>
<feature type="disulfide bond" evidence="5">
    <location>
        <begin position="54"/>
        <end position="130"/>
    </location>
</feature>
<dbReference type="Gene3D" id="3.60.21.10">
    <property type="match status" value="1"/>
</dbReference>
<evidence type="ECO:0000259" key="7">
    <source>
        <dbReference type="PROSITE" id="PS50015"/>
    </source>
</evidence>
<feature type="binding site" evidence="4">
    <location>
        <position position="385"/>
    </location>
    <ligand>
        <name>Zn(2+)</name>
        <dbReference type="ChEBI" id="CHEBI:29105"/>
        <label>2</label>
    </ligand>
</feature>
<feature type="non-terminal residue" evidence="8">
    <location>
        <position position="1"/>
    </location>
</feature>
<dbReference type="SMART" id="SM00741">
    <property type="entry name" value="SapB"/>
    <property type="match status" value="1"/>
</dbReference>
<feature type="chain" id="PRO_5017668183" description="Saposin B-type domain-containing protein" evidence="6">
    <location>
        <begin position="20"/>
        <end position="633"/>
    </location>
</feature>
<keyword evidence="4" id="KW-0862">Zinc</keyword>
<sequence length="633" mass="68986">MRAFIIPVLLASLAVRALAAPPALQNLGTRGLEEEVKRDLASTILKDIEDAADCAACQAVLLTLKGLADLGNTIFIDVITEICDISGAEDSDVCAGTISAEGPILVSVLKGMKLGSVTSQLFCGTLLGLCQNPAVTPIAVSFPKPKPNKVRPPPSGQSPISVAHISDVHVDLNYTTGASYNCTKPICCRPYTTDDAPGNTDYPAGPFGNTNCDAPLSLEQSMVTAIEKLSPAFTIFTGDVVAHDLWLVNDGEVELDLNITYNTELDSLGIVFPALGNHDVAPVNNFAPDGLSAESSIQYAYDTNAADWTKWIGAPASEAEDNFGSYSVIYGNLRVISFNSIFYYRLNFWMYQDPMETDPSGQFAWLITQLQAAEDAGQRAWLISHVPSGSGDYFPTYSNYFDQIVNRYDATIAALFYGHTHDDQFEISYSNYTNQNYQNAVAMSYITPSLTPTSGSPSFRIYSIDPVTYGVLDFTNYMADISSPTFQNGPEWVEYYSAKAAYGAYVTPPQTDPTAELTPAFWHNVTEAFQNNDSVFQEYISRKSRGFEVSACTDDCKTSELCQLRAAESQYNCVTLSPGIHFTKRDAESTVGHQHEDQCEGSAIRSIFGVLIQDKEGLMRGIREGIAKRSIKA</sequence>
<dbReference type="AlphaFoldDB" id="A0A3E2HHG9"/>
<dbReference type="InterPro" id="IPR011160">
    <property type="entry name" value="Sphingomy_PDE"/>
</dbReference>
<dbReference type="SUPFAM" id="SSF56300">
    <property type="entry name" value="Metallo-dependent phosphatases"/>
    <property type="match status" value="1"/>
</dbReference>
<feature type="disulfide bond" evidence="5">
    <location>
        <begin position="182"/>
        <end position="187"/>
    </location>
</feature>
<dbReference type="PROSITE" id="PS50015">
    <property type="entry name" value="SAP_B"/>
    <property type="match status" value="1"/>
</dbReference>
<accession>A0A3E2HHG9</accession>
<feature type="binding site" evidence="4">
    <location>
        <position position="169"/>
    </location>
    <ligand>
        <name>Zn(2+)</name>
        <dbReference type="ChEBI" id="CHEBI:29105"/>
        <label>1</label>
    </ligand>
</feature>
<reference evidence="8 9" key="1">
    <citation type="submission" date="2018-05" db="EMBL/GenBank/DDBJ databases">
        <title>Draft genome sequence of Scytalidium lignicola DSM 105466, a ubiquitous saprotrophic fungus.</title>
        <authorList>
            <person name="Buettner E."/>
            <person name="Gebauer A.M."/>
            <person name="Hofrichter M."/>
            <person name="Liers C."/>
            <person name="Kellner H."/>
        </authorList>
    </citation>
    <scope>NUCLEOTIDE SEQUENCE [LARGE SCALE GENOMIC DNA]</scope>
    <source>
        <strain evidence="8 9">DSM 105466</strain>
    </source>
</reference>
<feature type="binding site" evidence="4">
    <location>
        <position position="167"/>
    </location>
    <ligand>
        <name>Zn(2+)</name>
        <dbReference type="ChEBI" id="CHEBI:29105"/>
        <label>1</label>
    </ligand>
</feature>
<keyword evidence="2 5" id="KW-1015">Disulfide bond</keyword>
<feature type="non-terminal residue" evidence="8">
    <location>
        <position position="633"/>
    </location>
</feature>
<feature type="domain" description="Saposin B-type" evidence="7">
    <location>
        <begin position="50"/>
        <end position="134"/>
    </location>
</feature>
<dbReference type="STRING" id="5539.A0A3E2HHG9"/>
<name>A0A3E2HHG9_SCYLI</name>
<evidence type="ECO:0000256" key="6">
    <source>
        <dbReference type="SAM" id="SignalP"/>
    </source>
</evidence>
<feature type="disulfide bond" evidence="5">
    <location>
        <begin position="188"/>
        <end position="212"/>
    </location>
</feature>
<feature type="disulfide bond" evidence="5">
    <location>
        <begin position="83"/>
        <end position="94"/>
    </location>
</feature>
<dbReference type="InterPro" id="IPR041805">
    <property type="entry name" value="ASMase/PPN1_MPP"/>
</dbReference>
<evidence type="ECO:0000313" key="8">
    <source>
        <dbReference type="EMBL" id="RFU32817.1"/>
    </source>
</evidence>
<comment type="caution">
    <text evidence="8">The sequence shown here is derived from an EMBL/GenBank/DDBJ whole genome shotgun (WGS) entry which is preliminary data.</text>
</comment>
<dbReference type="Proteomes" id="UP000258309">
    <property type="component" value="Unassembled WGS sequence"/>
</dbReference>
<organism evidence="8 9">
    <name type="scientific">Scytalidium lignicola</name>
    <name type="common">Hyphomycete</name>
    <dbReference type="NCBI Taxonomy" id="5539"/>
    <lineage>
        <taxon>Eukaryota</taxon>
        <taxon>Fungi</taxon>
        <taxon>Dikarya</taxon>
        <taxon>Ascomycota</taxon>
        <taxon>Pezizomycotina</taxon>
        <taxon>Leotiomycetes</taxon>
        <taxon>Leotiomycetes incertae sedis</taxon>
        <taxon>Scytalidium</taxon>
    </lineage>
</organism>
<keyword evidence="9" id="KW-1185">Reference proteome</keyword>
<proteinExistence type="predicted"/>
<dbReference type="PANTHER" id="PTHR10340:SF34">
    <property type="entry name" value="SPHINGOMYELIN PHOSPHODIESTERASE"/>
    <property type="match status" value="1"/>
</dbReference>
<dbReference type="OMA" id="HNVTVAM"/>
<dbReference type="GO" id="GO:0046872">
    <property type="term" value="F:metal ion binding"/>
    <property type="evidence" value="ECO:0007669"/>
    <property type="project" value="UniProtKB-KW"/>
</dbReference>
<feature type="binding site" evidence="4">
    <location>
        <position position="239"/>
    </location>
    <ligand>
        <name>Zn(2+)</name>
        <dbReference type="ChEBI" id="CHEBI:29105"/>
        <label>1</label>
    </ligand>
</feature>
<dbReference type="CDD" id="cd00842">
    <property type="entry name" value="MPP_ASMase"/>
    <property type="match status" value="1"/>
</dbReference>
<keyword evidence="3" id="KW-0325">Glycoprotein</keyword>
<evidence type="ECO:0000256" key="1">
    <source>
        <dbReference type="ARBA" id="ARBA00022801"/>
    </source>
</evidence>
<dbReference type="OrthoDB" id="282973at2759"/>
<dbReference type="PIRSF" id="PIRSF000948">
    <property type="entry name" value="Sphingomy_PDE"/>
    <property type="match status" value="1"/>
</dbReference>
<dbReference type="InterPro" id="IPR008139">
    <property type="entry name" value="SaposinB_dom"/>
</dbReference>
<evidence type="ECO:0000256" key="3">
    <source>
        <dbReference type="ARBA" id="ARBA00023180"/>
    </source>
</evidence>
<evidence type="ECO:0000256" key="2">
    <source>
        <dbReference type="ARBA" id="ARBA00023157"/>
    </source>
</evidence>
<feature type="binding site" evidence="4">
    <location>
        <position position="239"/>
    </location>
    <ligand>
        <name>Zn(2+)</name>
        <dbReference type="ChEBI" id="CHEBI:29105"/>
        <label>2</label>
    </ligand>
</feature>
<feature type="binding site" evidence="4">
    <location>
        <position position="277"/>
    </location>
    <ligand>
        <name>Zn(2+)</name>
        <dbReference type="ChEBI" id="CHEBI:29105"/>
        <label>2</label>
    </ligand>
</feature>
<keyword evidence="4" id="KW-0479">Metal-binding</keyword>
<evidence type="ECO:0000256" key="4">
    <source>
        <dbReference type="PIRSR" id="PIRSR000948-1"/>
    </source>
</evidence>
<evidence type="ECO:0000313" key="9">
    <source>
        <dbReference type="Proteomes" id="UP000258309"/>
    </source>
</evidence>
<comment type="cofactor">
    <cofactor evidence="4">
        <name>Zn(2+)</name>
        <dbReference type="ChEBI" id="CHEBI:29105"/>
    </cofactor>
    <text evidence="4">Binds 2 Zn(2+) ions per subunit.</text>
</comment>
<dbReference type="GO" id="GO:0004767">
    <property type="term" value="F:sphingomyelin phosphodiesterase activity"/>
    <property type="evidence" value="ECO:0007669"/>
    <property type="project" value="InterPro"/>
</dbReference>